<accession>A0A7W3Y0E1</accession>
<evidence type="ECO:0000256" key="1">
    <source>
        <dbReference type="SAM" id="MobiDB-lite"/>
    </source>
</evidence>
<sequence>MMALDFVSARESVVGALLALDDILTKRVESTLRMSWDVLLGHLHAEGIRPLLEEAERRELHGAALGIPDRFVTGSGRTSLERLVDMVLDPEACEGPDAELVAHIQSIEGMEDDLVGLYERACAPASGPYVPEQRRTEEDLATEGSPTGAASKEAASPKGPTDEYLDVTVLRPEADPELPPTAWATRFVLESKTGDAAAGHDDTVRKLASITRRWRSVTQATNRASDGSAEPVRTLLLQLGMDEELKGDPKPRLAAPGLLPPSRLDDTTVALPAALRLLARTLAVPELPHPAPGMSAAGAYSPPPLGAKTQFQPMEPGEASLRADACGGTLVHPGRGGWFRTSAGDGTPTLVVADPGLTLAGAARAYWGTAWDEWAQNWHKGELKATGWSFHDWSLTQPDGQHLPDIRMDQVDSLVAVFRDPERKVAVLGGPSGSGKSCAARCTARSLAEAGRRVITLEPEDRAFPTRDILAEAVRHALGSLGPLEQQEPGCPVVILDGIRPMGETDVDRMLPAVSAELGVSVLACLEYDLNSSHDWQAANLTVVPSIVGPAALLDLAGRAREIHGDKVAGNPRFVDALARRFPHDLARFVKGLCDYRGGNDRPERLDEELRQKFDDELGADAQNLAAVVAAVSLLGGNVSVAEEQRDQLCMLGAAPDRALDRLRFLSPTDSRTILDAYAEAVHDHEAPRPRRHDLIADLVSKELFRDLGDNRSGLLPMLRGARLYDDRVCRSLAERLLHPDHEDDFDKWRRNAPPVGIALVVLAMDSSLGEKVIGRLLKTLMTRLPKTTPGSARSLLAVVRAIHRHRHRFDDSQFDTLTRWMAEHFEDLLEDRPRPGDGLYSVLEQLSRFHHPRLDEVVATCGSKTLIHLNPDRALDYRTVGRVERLVRRAGNDIGNPEYASWVQNEAEVRKLLDHDPDPARGIAVYLSNLVLRLRYDPDYEDWDTVLGRRDVHVGIRQALRHTDAADLRYALEEARDYQVAFVTRMLNDKELNKGGSFGVAIHKALRTATPTDAALLLRTTSEIHDYTARQALYGDHGERPDAGLARILAQQVRAHQDGKGAGLILSATARVDELFLTEDKGFGQYLAEELGKDWVSARLEEDPRISIQYHLIKGIWEAHASFREECLDLFVNVVAHALNRSMRPWGSQAALLLGQNEEFGAAFLEKLGWQVADSKLFEGMKDAPVADARRYFHQLGRAMYQGLPAQYVNEYDSADFIEKMASTSPSSAALCAREIARTLIDGGVPAEDAGLWVLRKDGTETTDSVGRRWGAQIGRGASTNQVTEVINVLAGLNGDTAAATVDYLKNKKVSHSRPKDGLLRDKVRQAVYNDPVEAARLLTAVERVSVGVGADLMRDLQGERGAWNAFTSELAHIQHPTQQYQVVRQLVALGLRPGGVYSKWVDKLRTRHQATVMQVTSPAALGDVLRMALIWDMDWACRLAADIPVQRLARRLGYARVKDLMHTPSLLSLLSTAEADEPVQCLFDELERLQPASLVKRLNAHSIDVLLDVALRVRPDFAHRLTPAVVEAIGRQMQRDVVLDEAEHWNGIGWMARSLHMMNKAELLSSQVPKRRPNPSYRYAAAWGAMWFPRRKWTQEILGDVADHIMKPSISGSHSVFVAFAYASAEGRTSELRSPDGSWPDLDGCSARALAALQLMAERDLDLHAALLSHRNALVAQLDRPTSRTDSYMSSARAWFDLHCESARQA</sequence>
<reference evidence="3" key="1">
    <citation type="submission" date="2019-10" db="EMBL/GenBank/DDBJ databases">
        <title>Streptomyces sp. nov., a novel actinobacterium isolated from alkaline environment.</title>
        <authorList>
            <person name="Golinska P."/>
        </authorList>
    </citation>
    <scope>NUCLEOTIDE SEQUENCE [LARGE SCALE GENOMIC DNA]</scope>
    <source>
        <strain evidence="3">DSM 42118</strain>
    </source>
</reference>
<name>A0A7W3Y0E1_9ACTN</name>
<comment type="caution">
    <text evidence="2">The sequence shown here is derived from an EMBL/GenBank/DDBJ whole genome shotgun (WGS) entry which is preliminary data.</text>
</comment>
<gene>
    <name evidence="2" type="ORF">FNQ90_04175</name>
</gene>
<keyword evidence="3" id="KW-1185">Reference proteome</keyword>
<feature type="region of interest" description="Disordered" evidence="1">
    <location>
        <begin position="126"/>
        <end position="162"/>
    </location>
</feature>
<evidence type="ECO:0000313" key="2">
    <source>
        <dbReference type="EMBL" id="MBB0243328.1"/>
    </source>
</evidence>
<dbReference type="SUPFAM" id="SSF52540">
    <property type="entry name" value="P-loop containing nucleoside triphosphate hydrolases"/>
    <property type="match status" value="1"/>
</dbReference>
<protein>
    <submittedName>
        <fullName evidence="2">Uncharacterized protein</fullName>
    </submittedName>
</protein>
<dbReference type="InterPro" id="IPR027417">
    <property type="entry name" value="P-loop_NTPase"/>
</dbReference>
<proteinExistence type="predicted"/>
<evidence type="ECO:0000313" key="3">
    <source>
        <dbReference type="Proteomes" id="UP000538929"/>
    </source>
</evidence>
<dbReference type="Proteomes" id="UP000538929">
    <property type="component" value="Unassembled WGS sequence"/>
</dbReference>
<organism evidence="2 3">
    <name type="scientific">Streptomyces alkaliphilus</name>
    <dbReference type="NCBI Taxonomy" id="1472722"/>
    <lineage>
        <taxon>Bacteria</taxon>
        <taxon>Bacillati</taxon>
        <taxon>Actinomycetota</taxon>
        <taxon>Actinomycetes</taxon>
        <taxon>Kitasatosporales</taxon>
        <taxon>Streptomycetaceae</taxon>
        <taxon>Streptomyces</taxon>
    </lineage>
</organism>
<dbReference type="CDD" id="cd01983">
    <property type="entry name" value="SIMIBI"/>
    <property type="match status" value="1"/>
</dbReference>
<dbReference type="EMBL" id="VKHT01000064">
    <property type="protein sequence ID" value="MBB0243328.1"/>
    <property type="molecule type" value="Genomic_DNA"/>
</dbReference>
<dbReference type="RefSeq" id="WP_182605019.1">
    <property type="nucleotide sequence ID" value="NZ_VKHT01000064.1"/>
</dbReference>